<name>A0A4Y2ACG5_ARAVE</name>
<reference evidence="1 2" key="1">
    <citation type="journal article" date="2019" name="Sci. Rep.">
        <title>Orb-weaving spider Araneus ventricosus genome elucidates the spidroin gene catalogue.</title>
        <authorList>
            <person name="Kono N."/>
            <person name="Nakamura H."/>
            <person name="Ohtoshi R."/>
            <person name="Moran D.A.P."/>
            <person name="Shinohara A."/>
            <person name="Yoshida Y."/>
            <person name="Fujiwara M."/>
            <person name="Mori M."/>
            <person name="Tomita M."/>
            <person name="Arakawa K."/>
        </authorList>
    </citation>
    <scope>NUCLEOTIDE SEQUENCE [LARGE SCALE GENOMIC DNA]</scope>
</reference>
<dbReference type="EMBL" id="BGPR01000010">
    <property type="protein sequence ID" value="GBL76654.1"/>
    <property type="molecule type" value="Genomic_DNA"/>
</dbReference>
<dbReference type="AlphaFoldDB" id="A0A4Y2ACG5"/>
<keyword evidence="2" id="KW-1185">Reference proteome</keyword>
<gene>
    <name evidence="1" type="ORF">AVEN_53358_1</name>
</gene>
<sequence>MTDQFLRKEFPFLREHLVQSLNVLMLTLSFKKSLDVCSMGFKSGVWAGQFIRVISSRYINSSISRAGYTTAYRPYEDEASTNIISRQTHIRKVHLLEIKIFSYDMSIEDMELLATIRHNFVPDKYVMTTVIVPFPDGIQLKIFYHLSP</sequence>
<protein>
    <submittedName>
        <fullName evidence="1">Uncharacterized protein</fullName>
    </submittedName>
</protein>
<organism evidence="1 2">
    <name type="scientific">Araneus ventricosus</name>
    <name type="common">Orbweaver spider</name>
    <name type="synonym">Epeira ventricosa</name>
    <dbReference type="NCBI Taxonomy" id="182803"/>
    <lineage>
        <taxon>Eukaryota</taxon>
        <taxon>Metazoa</taxon>
        <taxon>Ecdysozoa</taxon>
        <taxon>Arthropoda</taxon>
        <taxon>Chelicerata</taxon>
        <taxon>Arachnida</taxon>
        <taxon>Araneae</taxon>
        <taxon>Araneomorphae</taxon>
        <taxon>Entelegynae</taxon>
        <taxon>Araneoidea</taxon>
        <taxon>Araneidae</taxon>
        <taxon>Araneus</taxon>
    </lineage>
</organism>
<comment type="caution">
    <text evidence="1">The sequence shown here is derived from an EMBL/GenBank/DDBJ whole genome shotgun (WGS) entry which is preliminary data.</text>
</comment>
<accession>A0A4Y2ACG5</accession>
<evidence type="ECO:0000313" key="2">
    <source>
        <dbReference type="Proteomes" id="UP000499080"/>
    </source>
</evidence>
<dbReference type="Proteomes" id="UP000499080">
    <property type="component" value="Unassembled WGS sequence"/>
</dbReference>
<evidence type="ECO:0000313" key="1">
    <source>
        <dbReference type="EMBL" id="GBL76654.1"/>
    </source>
</evidence>
<proteinExistence type="predicted"/>